<dbReference type="EMBL" id="BAABME010001917">
    <property type="protein sequence ID" value="GAA0152119.1"/>
    <property type="molecule type" value="Genomic_DNA"/>
</dbReference>
<reference evidence="1 2" key="1">
    <citation type="submission" date="2024-01" db="EMBL/GenBank/DDBJ databases">
        <title>The complete chloroplast genome sequence of Lithospermum erythrorhizon: insights into the phylogenetic relationship among Boraginaceae species and the maternal lineages of purple gromwells.</title>
        <authorList>
            <person name="Okada T."/>
            <person name="Watanabe K."/>
        </authorList>
    </citation>
    <scope>NUCLEOTIDE SEQUENCE [LARGE SCALE GENOMIC DNA]</scope>
</reference>
<organism evidence="1 2">
    <name type="scientific">Lithospermum erythrorhizon</name>
    <name type="common">Purple gromwell</name>
    <name type="synonym">Lithospermum officinale var. erythrorhizon</name>
    <dbReference type="NCBI Taxonomy" id="34254"/>
    <lineage>
        <taxon>Eukaryota</taxon>
        <taxon>Viridiplantae</taxon>
        <taxon>Streptophyta</taxon>
        <taxon>Embryophyta</taxon>
        <taxon>Tracheophyta</taxon>
        <taxon>Spermatophyta</taxon>
        <taxon>Magnoliopsida</taxon>
        <taxon>eudicotyledons</taxon>
        <taxon>Gunneridae</taxon>
        <taxon>Pentapetalae</taxon>
        <taxon>asterids</taxon>
        <taxon>lamiids</taxon>
        <taxon>Boraginales</taxon>
        <taxon>Boraginaceae</taxon>
        <taxon>Boraginoideae</taxon>
        <taxon>Lithospermeae</taxon>
        <taxon>Lithospermum</taxon>
    </lineage>
</organism>
<dbReference type="Proteomes" id="UP001454036">
    <property type="component" value="Unassembled WGS sequence"/>
</dbReference>
<evidence type="ECO:0000313" key="2">
    <source>
        <dbReference type="Proteomes" id="UP001454036"/>
    </source>
</evidence>
<sequence length="86" mass="9864">MDKKSSGPLCSPSTNQKIFRVALEATFCIRDLLQSTLLKRENILYIFVVFVRDHIGQKEVIRDREHFAGVTSPDPGHPCYLFEAIR</sequence>
<accession>A0AAV3PK53</accession>
<evidence type="ECO:0000313" key="1">
    <source>
        <dbReference type="EMBL" id="GAA0152119.1"/>
    </source>
</evidence>
<protein>
    <submittedName>
        <fullName evidence="1">Uncharacterized protein</fullName>
    </submittedName>
</protein>
<keyword evidence="2" id="KW-1185">Reference proteome</keyword>
<dbReference type="AlphaFoldDB" id="A0AAV3PK53"/>
<name>A0AAV3PK53_LITER</name>
<gene>
    <name evidence="1" type="ORF">LIER_10679</name>
</gene>
<proteinExistence type="predicted"/>
<comment type="caution">
    <text evidence="1">The sequence shown here is derived from an EMBL/GenBank/DDBJ whole genome shotgun (WGS) entry which is preliminary data.</text>
</comment>